<dbReference type="Pfam" id="PF13166">
    <property type="entry name" value="AAA_13"/>
    <property type="match status" value="1"/>
</dbReference>
<feature type="coiled-coil region" evidence="1">
    <location>
        <begin position="139"/>
        <end position="180"/>
    </location>
</feature>
<gene>
    <name evidence="3" type="ORF">HELGO_WM1873</name>
</gene>
<evidence type="ECO:0000313" key="3">
    <source>
        <dbReference type="EMBL" id="CAA6828159.1"/>
    </source>
</evidence>
<name>A0A6S6U8R5_9BACT</name>
<proteinExistence type="predicted"/>
<dbReference type="Gene3D" id="3.40.50.300">
    <property type="entry name" value="P-loop containing nucleotide triphosphate hydrolases"/>
    <property type="match status" value="1"/>
</dbReference>
<protein>
    <recommendedName>
        <fullName evidence="2">Protein CR006 P-loop domain-containing protein</fullName>
    </recommendedName>
</protein>
<accession>A0A6S6U8R5</accession>
<sequence length="745" mass="86663">MAKIQLAFNLHNIGPHFNLNSLENTSSLKTAIYANNGSGKTFLSRMFRLSEVSVDNKINKVNKLISFTKNNGSFEFKIIHNEGIKSIELQLTKGNTPSIKNNTGFIFHTFNSDYVRENIEALEYRPDGEIKGYILGKAHIDLTKEKEALNNKKEIYEVNKKRLEKRVKKQKEELDVKELVIRKNVTEYINFSFENIINQSDLGYPEEKSFQELKKENVTLNTLPDDYPDIQSINFSVNDEIFDLLSSLLMTSYTKSKFSDAFKSKVKSKQNFIELGLGSIQEKDDSCPFCEQTFGDDAIALIDTYIKYLNDEEGKVVKDINDLSISIKNLEKEIKKNYDTYLIIKSKYDELIKYIPSINNEFEVLLEPKVLKDVFCDISDKLIEKKEDITIALDCKGELGTINDYINLIEKNIKLNNKYISDINLKKNNLNKEKLSIKKRLCIAKYQETLELEQESIDELNKQNIDIEVLENEINIEESKVKISKREKIVETFKSYLNIFFNGKYDFDEESFALKMNTHNLIDNASDVLSEGEKSIVAFCFYLAETHKKVDREDDYKKLFFVIDDPISSLDFHYVYSVAQIIKRLNHSFELGERVKFLVLTHNVEFMSILIRNKIVDGRFVIEKQKIQKLQKELIMPYEEHLRDVYNVSKGLVKPNHTTANSIRHILETINKFEKPNLIFVDYCQQIGGLIDENEFLYALIHDNSHGNYRENRPYSEDMITVGCKKVIEIIESKFDGQIEVMKKY</sequence>
<keyword evidence="1" id="KW-0175">Coiled coil</keyword>
<dbReference type="SUPFAM" id="SSF52540">
    <property type="entry name" value="P-loop containing nucleoside triphosphate hydrolases"/>
    <property type="match status" value="1"/>
</dbReference>
<evidence type="ECO:0000259" key="2">
    <source>
        <dbReference type="Pfam" id="PF13166"/>
    </source>
</evidence>
<organism evidence="3">
    <name type="scientific">uncultured Sulfurovum sp</name>
    <dbReference type="NCBI Taxonomy" id="269237"/>
    <lineage>
        <taxon>Bacteria</taxon>
        <taxon>Pseudomonadati</taxon>
        <taxon>Campylobacterota</taxon>
        <taxon>Epsilonproteobacteria</taxon>
        <taxon>Campylobacterales</taxon>
        <taxon>Sulfurovaceae</taxon>
        <taxon>Sulfurovum</taxon>
        <taxon>environmental samples</taxon>
    </lineage>
</organism>
<dbReference type="InterPro" id="IPR027417">
    <property type="entry name" value="P-loop_NTPase"/>
</dbReference>
<feature type="coiled-coil region" evidence="1">
    <location>
        <begin position="443"/>
        <end position="487"/>
    </location>
</feature>
<evidence type="ECO:0000256" key="1">
    <source>
        <dbReference type="SAM" id="Coils"/>
    </source>
</evidence>
<feature type="domain" description="Protein CR006 P-loop" evidence="2">
    <location>
        <begin position="31"/>
        <end position="727"/>
    </location>
</feature>
<dbReference type="AlphaFoldDB" id="A0A6S6U8R5"/>
<reference evidence="3" key="1">
    <citation type="submission" date="2020-01" db="EMBL/GenBank/DDBJ databases">
        <authorList>
            <person name="Meier V. D."/>
            <person name="Meier V D."/>
        </authorList>
    </citation>
    <scope>NUCLEOTIDE SEQUENCE</scope>
    <source>
        <strain evidence="3">HLG_WM_MAG_01</strain>
    </source>
</reference>
<dbReference type="EMBL" id="CACVAS010000170">
    <property type="protein sequence ID" value="CAA6828159.1"/>
    <property type="molecule type" value="Genomic_DNA"/>
</dbReference>
<dbReference type="InterPro" id="IPR026866">
    <property type="entry name" value="CR006_AAA"/>
</dbReference>